<proteinExistence type="predicted"/>
<protein>
    <submittedName>
        <fullName evidence="1">ROK family protein</fullName>
    </submittedName>
</protein>
<sequence length="373" mass="41564">MNAGSNNMEVRKVNKNRAFRYICRKERVSKPEIASALGVSVPTVLQLVNLLEEENLVLEAGECDSKGGRKARAVRPNWDAAYAVGLDITKNHIGLIYTNLSKQVLEHIRIYKTFRDTEDYYKEVTDTLKAFVREHKIPEDRITGVGISIPGIVDGKNNRIERSHVLNLYDVSCERFAKYLPYPAILINDANAAGRTEIDSERSSHNLIYLSLSNSVGGSVIMGDIYSGDHWRSGEFGHMIVAEQGGMCYCGKRGCFDVCCSALRLAGLAEGKLENFFQGLEDGNVLYQSAWEEYLSYLATMVENLHMVLDCDIILGGYVGGFMGPYLSDFQGRIAGNNIFGNTGAYVKTCKYQYEAAALGAALFFIEQFMREI</sequence>
<organism evidence="1 2">
    <name type="scientific">Anoxybacterium hadale</name>
    <dbReference type="NCBI Taxonomy" id="3408580"/>
    <lineage>
        <taxon>Bacteria</taxon>
        <taxon>Bacillati</taxon>
        <taxon>Bacillota</taxon>
        <taxon>Clostridia</taxon>
        <taxon>Peptostreptococcales</taxon>
        <taxon>Anaerovoracaceae</taxon>
        <taxon>Anoxybacterium</taxon>
    </lineage>
</organism>
<gene>
    <name evidence="1" type="ORF">FRZ06_18890</name>
</gene>
<evidence type="ECO:0000313" key="1">
    <source>
        <dbReference type="EMBL" id="QOX65269.1"/>
    </source>
</evidence>
<accession>A0ACD1AFR9</accession>
<keyword evidence="2" id="KW-1185">Reference proteome</keyword>
<evidence type="ECO:0000313" key="2">
    <source>
        <dbReference type="Proteomes" id="UP000594014"/>
    </source>
</evidence>
<name>A0ACD1AFR9_9FIRM</name>
<reference evidence="1" key="1">
    <citation type="submission" date="2019-08" db="EMBL/GenBank/DDBJ databases">
        <title>Genome sequence of Clostridiales bacterium MT110.</title>
        <authorList>
            <person name="Cao J."/>
        </authorList>
    </citation>
    <scope>NUCLEOTIDE SEQUENCE</scope>
    <source>
        <strain evidence="1">MT110</strain>
    </source>
</reference>
<dbReference type="EMBL" id="CP042469">
    <property type="protein sequence ID" value="QOX65269.1"/>
    <property type="molecule type" value="Genomic_DNA"/>
</dbReference>
<dbReference type="Proteomes" id="UP000594014">
    <property type="component" value="Chromosome"/>
</dbReference>